<feature type="domain" description="RRM" evidence="5">
    <location>
        <begin position="106"/>
        <end position="188"/>
    </location>
</feature>
<proteinExistence type="predicted"/>
<dbReference type="InterPro" id="IPR012677">
    <property type="entry name" value="Nucleotide-bd_a/b_plait_sf"/>
</dbReference>
<feature type="region of interest" description="Disordered" evidence="4">
    <location>
        <begin position="1"/>
        <end position="72"/>
    </location>
</feature>
<gene>
    <name evidence="6" type="ORF">CPB84DRAFT_1759080</name>
</gene>
<dbReference type="OrthoDB" id="439808at2759"/>
<evidence type="ECO:0000313" key="7">
    <source>
        <dbReference type="Proteomes" id="UP000724874"/>
    </source>
</evidence>
<dbReference type="SMART" id="SM00360">
    <property type="entry name" value="RRM"/>
    <property type="match status" value="1"/>
</dbReference>
<keyword evidence="2 3" id="KW-0694">RNA-binding</keyword>
<dbReference type="InterPro" id="IPR000504">
    <property type="entry name" value="RRM_dom"/>
</dbReference>
<protein>
    <recommendedName>
        <fullName evidence="5">RRM domain-containing protein</fullName>
    </recommendedName>
</protein>
<evidence type="ECO:0000256" key="1">
    <source>
        <dbReference type="ARBA" id="ARBA00022737"/>
    </source>
</evidence>
<sequence length="401" mass="44155">MSSSASSSRSASPGSEVHENKRKRKDIVREGKEELSSDDSDSESENEAEEPFTDDEPVLSHKERRRKKKEEKLAAKLVEAGKAVKKRKLEDGAAKIVDSSSTKRQNSIWVGNMSFKTAQDNLKTFFKDCGEVTRIHMPTKPPTGPGVKPENRGYAYVDFATPESKKAAIALSEQPLLGRKLLIKDGDDFAGRPAAIAGDTTIADPTLAHKTHSKTAQKILRAQKQPPAPTLFFGNLGFDTTEDSIRDLLEAHKPRKNKGKEILAGTEEEDSKSKDAWIRKVRMGTFEDSGLCKGPDAVRRGAPKSKSVDGPARKFKPEPRSDRFQRSFEKAEQVEQKVERVQDPTETPANWPRDGKARASAKPDGVRHKGPKSRPKPGAALALAKRESAAIIPSQGRKITF</sequence>
<dbReference type="InterPro" id="IPR035979">
    <property type="entry name" value="RBD_domain_sf"/>
</dbReference>
<dbReference type="PROSITE" id="PS50102">
    <property type="entry name" value="RRM"/>
    <property type="match status" value="1"/>
</dbReference>
<dbReference type="SUPFAM" id="SSF54928">
    <property type="entry name" value="RNA-binding domain, RBD"/>
    <property type="match status" value="1"/>
</dbReference>
<dbReference type="AlphaFoldDB" id="A0A9P5P5A6"/>
<feature type="compositionally biased region" description="Basic and acidic residues" evidence="4">
    <location>
        <begin position="311"/>
        <end position="343"/>
    </location>
</feature>
<dbReference type="PANTHER" id="PTHR23236:SF119">
    <property type="entry name" value="NUCLEAR RNA-BINDING PROTEIN SART-3"/>
    <property type="match status" value="1"/>
</dbReference>
<dbReference type="GO" id="GO:0003723">
    <property type="term" value="F:RNA binding"/>
    <property type="evidence" value="ECO:0007669"/>
    <property type="project" value="UniProtKB-UniRule"/>
</dbReference>
<organism evidence="6 7">
    <name type="scientific">Gymnopilus junonius</name>
    <name type="common">Spectacular rustgill mushroom</name>
    <name type="synonym">Gymnopilus spectabilis subsp. junonius</name>
    <dbReference type="NCBI Taxonomy" id="109634"/>
    <lineage>
        <taxon>Eukaryota</taxon>
        <taxon>Fungi</taxon>
        <taxon>Dikarya</taxon>
        <taxon>Basidiomycota</taxon>
        <taxon>Agaricomycotina</taxon>
        <taxon>Agaricomycetes</taxon>
        <taxon>Agaricomycetidae</taxon>
        <taxon>Agaricales</taxon>
        <taxon>Agaricineae</taxon>
        <taxon>Hymenogastraceae</taxon>
        <taxon>Gymnopilus</taxon>
    </lineage>
</organism>
<reference evidence="6" key="1">
    <citation type="submission" date="2020-11" db="EMBL/GenBank/DDBJ databases">
        <authorList>
            <consortium name="DOE Joint Genome Institute"/>
            <person name="Ahrendt S."/>
            <person name="Riley R."/>
            <person name="Andreopoulos W."/>
            <person name="LaButti K."/>
            <person name="Pangilinan J."/>
            <person name="Ruiz-duenas F.J."/>
            <person name="Barrasa J.M."/>
            <person name="Sanchez-Garcia M."/>
            <person name="Camarero S."/>
            <person name="Miyauchi S."/>
            <person name="Serrano A."/>
            <person name="Linde D."/>
            <person name="Babiker R."/>
            <person name="Drula E."/>
            <person name="Ayuso-Fernandez I."/>
            <person name="Pacheco R."/>
            <person name="Padilla G."/>
            <person name="Ferreira P."/>
            <person name="Barriuso J."/>
            <person name="Kellner H."/>
            <person name="Castanera R."/>
            <person name="Alfaro M."/>
            <person name="Ramirez L."/>
            <person name="Pisabarro A.G."/>
            <person name="Kuo A."/>
            <person name="Tritt A."/>
            <person name="Lipzen A."/>
            <person name="He G."/>
            <person name="Yan M."/>
            <person name="Ng V."/>
            <person name="Cullen D."/>
            <person name="Martin F."/>
            <person name="Rosso M.-N."/>
            <person name="Henrissat B."/>
            <person name="Hibbett D."/>
            <person name="Martinez A.T."/>
            <person name="Grigoriev I.V."/>
        </authorList>
    </citation>
    <scope>NUCLEOTIDE SEQUENCE</scope>
    <source>
        <strain evidence="6">AH 44721</strain>
    </source>
</reference>
<feature type="region of interest" description="Disordered" evidence="4">
    <location>
        <begin position="250"/>
        <end position="384"/>
    </location>
</feature>
<keyword evidence="1" id="KW-0677">Repeat</keyword>
<dbReference type="Pfam" id="PF00076">
    <property type="entry name" value="RRM_1"/>
    <property type="match status" value="1"/>
</dbReference>
<evidence type="ECO:0000259" key="5">
    <source>
        <dbReference type="PROSITE" id="PS50102"/>
    </source>
</evidence>
<evidence type="ECO:0000256" key="2">
    <source>
        <dbReference type="ARBA" id="ARBA00022884"/>
    </source>
</evidence>
<accession>A0A9P5P5A6</accession>
<dbReference type="Gene3D" id="3.30.70.330">
    <property type="match status" value="2"/>
</dbReference>
<keyword evidence="7" id="KW-1185">Reference proteome</keyword>
<dbReference type="Proteomes" id="UP000724874">
    <property type="component" value="Unassembled WGS sequence"/>
</dbReference>
<dbReference type="EMBL" id="JADNYJ010000001">
    <property type="protein sequence ID" value="KAF8914364.1"/>
    <property type="molecule type" value="Genomic_DNA"/>
</dbReference>
<feature type="compositionally biased region" description="Acidic residues" evidence="4">
    <location>
        <begin position="36"/>
        <end position="57"/>
    </location>
</feature>
<evidence type="ECO:0000313" key="6">
    <source>
        <dbReference type="EMBL" id="KAF8914364.1"/>
    </source>
</evidence>
<name>A0A9P5P5A6_GYMJU</name>
<feature type="compositionally biased region" description="Low complexity" evidence="4">
    <location>
        <begin position="1"/>
        <end position="12"/>
    </location>
</feature>
<dbReference type="PANTHER" id="PTHR23236">
    <property type="entry name" value="EUKARYOTIC TRANSLATION INITIATION FACTOR 4B/4H"/>
    <property type="match status" value="1"/>
</dbReference>
<comment type="caution">
    <text evidence="6">The sequence shown here is derived from an EMBL/GenBank/DDBJ whole genome shotgun (WGS) entry which is preliminary data.</text>
</comment>
<evidence type="ECO:0000256" key="4">
    <source>
        <dbReference type="SAM" id="MobiDB-lite"/>
    </source>
</evidence>
<evidence type="ECO:0000256" key="3">
    <source>
        <dbReference type="PROSITE-ProRule" id="PRU00176"/>
    </source>
</evidence>